<evidence type="ECO:0000256" key="1">
    <source>
        <dbReference type="SAM" id="MobiDB-lite"/>
    </source>
</evidence>
<feature type="region of interest" description="Disordered" evidence="1">
    <location>
        <begin position="157"/>
        <end position="181"/>
    </location>
</feature>
<accession>A0A3E0I9E7</accession>
<dbReference type="RefSeq" id="WP_147328357.1">
    <property type="nucleotide sequence ID" value="NZ_CP144375.1"/>
</dbReference>
<feature type="region of interest" description="Disordered" evidence="1">
    <location>
        <begin position="67"/>
        <end position="87"/>
    </location>
</feature>
<proteinExistence type="predicted"/>
<gene>
    <name evidence="2" type="ORF">BCF44_101248</name>
</gene>
<evidence type="ECO:0000313" key="3">
    <source>
        <dbReference type="Proteomes" id="UP000256269"/>
    </source>
</evidence>
<dbReference type="AlphaFoldDB" id="A0A3E0I9E7"/>
<name>A0A3E0I9E7_9PSEU</name>
<comment type="caution">
    <text evidence="2">The sequence shown here is derived from an EMBL/GenBank/DDBJ whole genome shotgun (WGS) entry which is preliminary data.</text>
</comment>
<evidence type="ECO:0000313" key="2">
    <source>
        <dbReference type="EMBL" id="REH55231.1"/>
    </source>
</evidence>
<keyword evidence="3" id="KW-1185">Reference proteome</keyword>
<dbReference type="Proteomes" id="UP000256269">
    <property type="component" value="Unassembled WGS sequence"/>
</dbReference>
<reference evidence="2 3" key="1">
    <citation type="submission" date="2018-08" db="EMBL/GenBank/DDBJ databases">
        <title>Genomic Encyclopedia of Archaeal and Bacterial Type Strains, Phase II (KMG-II): from individual species to whole genera.</title>
        <authorList>
            <person name="Goeker M."/>
        </authorList>
    </citation>
    <scope>NUCLEOTIDE SEQUENCE [LARGE SCALE GENOMIC DNA]</scope>
    <source>
        <strain evidence="2 3">DSM 45791</strain>
    </source>
</reference>
<organism evidence="2 3">
    <name type="scientific">Kutzneria buriramensis</name>
    <dbReference type="NCBI Taxonomy" id="1045776"/>
    <lineage>
        <taxon>Bacteria</taxon>
        <taxon>Bacillati</taxon>
        <taxon>Actinomycetota</taxon>
        <taxon>Actinomycetes</taxon>
        <taxon>Pseudonocardiales</taxon>
        <taxon>Pseudonocardiaceae</taxon>
        <taxon>Kutzneria</taxon>
    </lineage>
</organism>
<sequence>MTDLDPAELRDAVRTFTALAQRRRSSGLNVEQLITHQRLRAQLCAATGQTDPEQACAQLRQQLDIPQTAPGQSDDSDAVAKPASEPTEPRLCTVCDKPLGKRVTIHKGCRSQACSSCGNQFPRSKLSNQKCLSCRKRIGREVRQQRRSQALQLAGLQLAPAPPPPPDGQDGPVRHDPERSRNPYVQRYECPLCGARTRLHRVRGTLYSHQIPGKVEVCLLSNEQITEPMSESEAALPPCSCQSCVAAAGQSARTASKPVKEPTLRVRPLTYSASESVRTVSGGLPSHGRRY</sequence>
<feature type="compositionally biased region" description="Basic and acidic residues" evidence="1">
    <location>
        <begin position="172"/>
        <end position="181"/>
    </location>
</feature>
<protein>
    <submittedName>
        <fullName evidence="2">Uncharacterized protein</fullName>
    </submittedName>
</protein>
<dbReference type="EMBL" id="QUNO01000001">
    <property type="protein sequence ID" value="REH55231.1"/>
    <property type="molecule type" value="Genomic_DNA"/>
</dbReference>